<evidence type="ECO:0000256" key="1">
    <source>
        <dbReference type="SAM" id="MobiDB-lite"/>
    </source>
</evidence>
<dbReference type="RefSeq" id="WP_134383416.1">
    <property type="nucleotide sequence ID" value="NZ_BMWW01000009.1"/>
</dbReference>
<feature type="transmembrane region" description="Helical" evidence="2">
    <location>
        <begin position="44"/>
        <end position="60"/>
    </location>
</feature>
<keyword evidence="2" id="KW-0472">Membrane</keyword>
<evidence type="ECO:0000256" key="2">
    <source>
        <dbReference type="SAM" id="Phobius"/>
    </source>
</evidence>
<gene>
    <name evidence="3" type="ORF">E1742_02585</name>
</gene>
<feature type="region of interest" description="Disordered" evidence="1">
    <location>
        <begin position="1"/>
        <end position="21"/>
    </location>
</feature>
<keyword evidence="2" id="KW-1133">Transmembrane helix</keyword>
<protein>
    <recommendedName>
        <fullName evidence="5">ABC transporter permease</fullName>
    </recommendedName>
</protein>
<evidence type="ECO:0008006" key="5">
    <source>
        <dbReference type="Google" id="ProtNLM"/>
    </source>
</evidence>
<dbReference type="EMBL" id="CP038026">
    <property type="protein sequence ID" value="QBQ35176.1"/>
    <property type="molecule type" value="Genomic_DNA"/>
</dbReference>
<name>A0ABX5S4C1_9BURK</name>
<keyword evidence="2" id="KW-0812">Transmembrane</keyword>
<keyword evidence="4" id="KW-1185">Reference proteome</keyword>
<dbReference type="Proteomes" id="UP000294359">
    <property type="component" value="Chromosome"/>
</dbReference>
<organism evidence="3 4">
    <name type="scientific">Pseudoduganella plicata</name>
    <dbReference type="NCBI Taxonomy" id="321984"/>
    <lineage>
        <taxon>Bacteria</taxon>
        <taxon>Pseudomonadati</taxon>
        <taxon>Pseudomonadota</taxon>
        <taxon>Betaproteobacteria</taxon>
        <taxon>Burkholderiales</taxon>
        <taxon>Oxalobacteraceae</taxon>
        <taxon>Telluria group</taxon>
        <taxon>Pseudoduganella</taxon>
    </lineage>
</organism>
<evidence type="ECO:0000313" key="3">
    <source>
        <dbReference type="EMBL" id="QBQ35176.1"/>
    </source>
</evidence>
<sequence>MKDQQAPLQRRRTSAMGSSADAAAGLYRHRDALTRTNAVWRRRAGAAIPLLLAIATAVVFG</sequence>
<proteinExistence type="predicted"/>
<evidence type="ECO:0000313" key="4">
    <source>
        <dbReference type="Proteomes" id="UP000294359"/>
    </source>
</evidence>
<accession>A0ABX5S4C1</accession>
<reference evidence="3 4" key="1">
    <citation type="submission" date="2019-03" db="EMBL/GenBank/DDBJ databases">
        <title>Draft Genome Sequences of Six Type Strains of the Genus Massilia.</title>
        <authorList>
            <person name="Miess H."/>
            <person name="Frediansyhah A."/>
            <person name="Gross H."/>
        </authorList>
    </citation>
    <scope>NUCLEOTIDE SEQUENCE [LARGE SCALE GENOMIC DNA]</scope>
    <source>
        <strain evidence="3 4">DSM 17505</strain>
    </source>
</reference>